<organism evidence="3 4">
    <name type="scientific">Rhodovulum imhoffii</name>
    <dbReference type="NCBI Taxonomy" id="365340"/>
    <lineage>
        <taxon>Bacteria</taxon>
        <taxon>Pseudomonadati</taxon>
        <taxon>Pseudomonadota</taxon>
        <taxon>Alphaproteobacteria</taxon>
        <taxon>Rhodobacterales</taxon>
        <taxon>Paracoccaceae</taxon>
        <taxon>Rhodovulum</taxon>
    </lineage>
</organism>
<dbReference type="RefSeq" id="WP_107893023.1">
    <property type="nucleotide sequence ID" value="NZ_NHSI01000040.1"/>
</dbReference>
<dbReference type="SUPFAM" id="SSF53098">
    <property type="entry name" value="Ribonuclease H-like"/>
    <property type="match status" value="1"/>
</dbReference>
<dbReference type="InterPro" id="IPR036397">
    <property type="entry name" value="RNaseH_sf"/>
</dbReference>
<dbReference type="OrthoDB" id="9814072at2"/>
<dbReference type="AlphaFoldDB" id="A0A2T5BQB0"/>
<dbReference type="InterPro" id="IPR015378">
    <property type="entry name" value="Transposase-like_Mu_C"/>
</dbReference>
<feature type="domain" description="Integrase catalytic" evidence="2">
    <location>
        <begin position="282"/>
        <end position="498"/>
    </location>
</feature>
<protein>
    <submittedName>
        <fullName evidence="3">Putative transposase</fullName>
    </submittedName>
</protein>
<accession>A0A2T5BQB0</accession>
<dbReference type="Proteomes" id="UP000243859">
    <property type="component" value="Unassembled WGS sequence"/>
</dbReference>
<dbReference type="GO" id="GO:0015074">
    <property type="term" value="P:DNA integration"/>
    <property type="evidence" value="ECO:0007669"/>
    <property type="project" value="InterPro"/>
</dbReference>
<feature type="compositionally biased region" description="Basic and acidic residues" evidence="1">
    <location>
        <begin position="688"/>
        <end position="698"/>
    </location>
</feature>
<dbReference type="InterPro" id="IPR012337">
    <property type="entry name" value="RNaseH-like_sf"/>
</dbReference>
<comment type="caution">
    <text evidence="3">The sequence shown here is derived from an EMBL/GenBank/DDBJ whole genome shotgun (WGS) entry which is preliminary data.</text>
</comment>
<dbReference type="Gene3D" id="3.30.420.10">
    <property type="entry name" value="Ribonuclease H-like superfamily/Ribonuclease H"/>
    <property type="match status" value="1"/>
</dbReference>
<gene>
    <name evidence="3" type="ORF">C8N32_1144</name>
</gene>
<dbReference type="PROSITE" id="PS50994">
    <property type="entry name" value="INTEGRASE"/>
    <property type="match status" value="1"/>
</dbReference>
<evidence type="ECO:0000259" key="2">
    <source>
        <dbReference type="PROSITE" id="PS50994"/>
    </source>
</evidence>
<feature type="region of interest" description="Disordered" evidence="1">
    <location>
        <begin position="675"/>
        <end position="712"/>
    </location>
</feature>
<name>A0A2T5BQB0_9RHOB</name>
<dbReference type="Pfam" id="PF09299">
    <property type="entry name" value="Mu-transpos_C"/>
    <property type="match status" value="1"/>
</dbReference>
<evidence type="ECO:0000313" key="3">
    <source>
        <dbReference type="EMBL" id="PTN01305.1"/>
    </source>
</evidence>
<evidence type="ECO:0000313" key="4">
    <source>
        <dbReference type="Proteomes" id="UP000243859"/>
    </source>
</evidence>
<keyword evidence="4" id="KW-1185">Reference proteome</keyword>
<proteinExistence type="predicted"/>
<evidence type="ECO:0000256" key="1">
    <source>
        <dbReference type="SAM" id="MobiDB-lite"/>
    </source>
</evidence>
<dbReference type="GO" id="GO:0003676">
    <property type="term" value="F:nucleic acid binding"/>
    <property type="evidence" value="ECO:0007669"/>
    <property type="project" value="InterPro"/>
</dbReference>
<sequence>MSWRIRLLETDMVKIGDSELRLAAQSATELSLRDVHAPDVVKSFSHAEFHALLQKPDVRLKRGFYDEKGVRRRLACDKLYLESVHPKQRRVILWKSAWCEEFLRAELNGKVQRTEISISSALSTLRNMVDERERQRQGCGDTRRAGHPLTLNAPPHPKTLLRWVRRYERAGHSPLALARARTKCQARTIESYRARETLLQECVQGYQERNRPTMEIIIANTAAAFRKANEERAREGRLPLEPPSASTIRRRIRQLDPFETYAQRHGADAARKKFRPYRTGVSTLTPLERIEMDEWRIDLMTLLDEGGAFDGAPSGLRDRFRVGRRWLYVAIDVATRCILSMRLCENPTPEDAVRSLELITVDKTAISDAASCEAPWDQFGGVGALLSDQGPSFISDQFKIAVTDLGATVEKPAAGLAEMRATVERVFRTFGVQLMPWLSGRTFSNVVERGDYPSEALAVFKDDELTEILVRYVVDGYHNSPHAGLGGETPANAWKRLCSEVGRLPAPDATQRRYVFGIPGVRKVERHGIRVCSIHYDHPLLGELFRHGTDRSVRFRMDPQDLGHIAIYIDDEWHGAKAVQAGFEGMSLEEWTIAMRDIRQQHRDAQIINAGIVRRAFERISEIDRAASQRARLTPRFMTEKDIQKLERNLFIHLSWEENGEAQSLDTDEADLFGDVINAPGHHPIPQDLDKENSRPDDDQGASPDWWLEDPK</sequence>
<reference evidence="3 4" key="1">
    <citation type="submission" date="2018-04" db="EMBL/GenBank/DDBJ databases">
        <title>Genomic Encyclopedia of Archaeal and Bacterial Type Strains, Phase II (KMG-II): from individual species to whole genera.</title>
        <authorList>
            <person name="Goeker M."/>
        </authorList>
    </citation>
    <scope>NUCLEOTIDE SEQUENCE [LARGE SCALE GENOMIC DNA]</scope>
    <source>
        <strain evidence="3 4">DSM 18064</strain>
    </source>
</reference>
<dbReference type="EMBL" id="QAAA01000014">
    <property type="protein sequence ID" value="PTN01305.1"/>
    <property type="molecule type" value="Genomic_DNA"/>
</dbReference>
<dbReference type="InterPro" id="IPR001584">
    <property type="entry name" value="Integrase_cat-core"/>
</dbReference>